<evidence type="ECO:0000259" key="5">
    <source>
        <dbReference type="Pfam" id="PF17101"/>
    </source>
</evidence>
<accession>A0A0R2KYV1</accession>
<comment type="similarity">
    <text evidence="1">Belongs to the stealth family.</text>
</comment>
<name>A0A0R2KYV1_9LACO</name>
<dbReference type="GO" id="GO:0016772">
    <property type="term" value="F:transferase activity, transferring phosphorus-containing groups"/>
    <property type="evidence" value="ECO:0007669"/>
    <property type="project" value="InterPro"/>
</dbReference>
<dbReference type="STRING" id="331679.IV81_GL001007"/>
<reference evidence="6 7" key="1">
    <citation type="journal article" date="2015" name="Genome Announc.">
        <title>Expanding the biotechnology potential of lactobacilli through comparative genomics of 213 strains and associated genera.</title>
        <authorList>
            <person name="Sun Z."/>
            <person name="Harris H.M."/>
            <person name="McCann A."/>
            <person name="Guo C."/>
            <person name="Argimon S."/>
            <person name="Zhang W."/>
            <person name="Yang X."/>
            <person name="Jeffery I.B."/>
            <person name="Cooney J.C."/>
            <person name="Kagawa T.F."/>
            <person name="Liu W."/>
            <person name="Song Y."/>
            <person name="Salvetti E."/>
            <person name="Wrobel A."/>
            <person name="Rasinkangas P."/>
            <person name="Parkhill J."/>
            <person name="Rea M.C."/>
            <person name="O'Sullivan O."/>
            <person name="Ritari J."/>
            <person name="Douillard F.P."/>
            <person name="Paul Ross R."/>
            <person name="Yang R."/>
            <person name="Briner A.E."/>
            <person name="Felis G.E."/>
            <person name="de Vos W.M."/>
            <person name="Barrangou R."/>
            <person name="Klaenhammer T.R."/>
            <person name="Caufield P.W."/>
            <person name="Cui Y."/>
            <person name="Zhang H."/>
            <person name="O'Toole P.W."/>
        </authorList>
    </citation>
    <scope>NUCLEOTIDE SEQUENCE [LARGE SCALE GENOMIC DNA]</scope>
    <source>
        <strain evidence="6 7">DSM 18001</strain>
    </source>
</reference>
<evidence type="ECO:0000256" key="3">
    <source>
        <dbReference type="ARBA" id="ARBA00023169"/>
    </source>
</evidence>
<dbReference type="GO" id="GO:0000271">
    <property type="term" value="P:polysaccharide biosynthetic process"/>
    <property type="evidence" value="ECO:0007669"/>
    <property type="project" value="UniProtKB-KW"/>
</dbReference>
<dbReference type="PANTHER" id="PTHR24045">
    <property type="match status" value="1"/>
</dbReference>
<dbReference type="InterPro" id="IPR031358">
    <property type="entry name" value="Stealth_CR1"/>
</dbReference>
<dbReference type="AlphaFoldDB" id="A0A0R2KYV1"/>
<keyword evidence="7" id="KW-1185">Reference proteome</keyword>
<dbReference type="PANTHER" id="PTHR24045:SF0">
    <property type="entry name" value="N-ACETYLGLUCOSAMINE-1-PHOSPHOTRANSFERASE SUBUNITS ALPHA_BETA"/>
    <property type="match status" value="1"/>
</dbReference>
<keyword evidence="3" id="KW-0270">Exopolysaccharide synthesis</keyword>
<dbReference type="Proteomes" id="UP000051859">
    <property type="component" value="Unassembled WGS sequence"/>
</dbReference>
<comment type="caution">
    <text evidence="6">The sequence shown here is derived from an EMBL/GenBank/DDBJ whole genome shotgun (WGS) entry which is preliminary data.</text>
</comment>
<evidence type="ECO:0000259" key="4">
    <source>
        <dbReference type="Pfam" id="PF11380"/>
    </source>
</evidence>
<dbReference type="Pfam" id="PF11380">
    <property type="entry name" value="Stealth_CR2"/>
    <property type="match status" value="1"/>
</dbReference>
<keyword evidence="2" id="KW-0808">Transferase</keyword>
<dbReference type="EMBL" id="JQBX01000003">
    <property type="protein sequence ID" value="KRN94731.1"/>
    <property type="molecule type" value="Genomic_DNA"/>
</dbReference>
<evidence type="ECO:0000256" key="2">
    <source>
        <dbReference type="ARBA" id="ARBA00022679"/>
    </source>
</evidence>
<dbReference type="PATRIC" id="fig|331679.3.peg.1018"/>
<evidence type="ECO:0000313" key="6">
    <source>
        <dbReference type="EMBL" id="KRN94731.1"/>
    </source>
</evidence>
<protein>
    <submittedName>
        <fullName evidence="6">Cps2G protein</fullName>
    </submittedName>
</protein>
<dbReference type="InterPro" id="IPR021520">
    <property type="entry name" value="Stealth_CR2"/>
</dbReference>
<dbReference type="RefSeq" id="WP_057801630.1">
    <property type="nucleotide sequence ID" value="NZ_JQBX01000003.1"/>
</dbReference>
<dbReference type="Pfam" id="PF17101">
    <property type="entry name" value="Stealth_CR1"/>
    <property type="match status" value="1"/>
</dbReference>
<organism evidence="6 7">
    <name type="scientific">Pediococcus stilesii</name>
    <dbReference type="NCBI Taxonomy" id="331679"/>
    <lineage>
        <taxon>Bacteria</taxon>
        <taxon>Bacillati</taxon>
        <taxon>Bacillota</taxon>
        <taxon>Bacilli</taxon>
        <taxon>Lactobacillales</taxon>
        <taxon>Lactobacillaceae</taxon>
        <taxon>Pediococcus</taxon>
    </lineage>
</organism>
<proteinExistence type="inferred from homology"/>
<dbReference type="InterPro" id="IPR047141">
    <property type="entry name" value="Stealth"/>
</dbReference>
<sequence>METNEKIDFVVTWVNSNDVEWQKKMNSQLELMGKEQLMTGEERYHDFGFFRYWFRAVEKYASWVNHIYLVTDSQIPSFFKGNKRVTIIDHKQFIPQEFLPTFSSSTIELFLDKIPGIEEKFVYFNDDMLLNNFVTPKTFFSESGLPKDSAIPSVLQPVSDFDAIPFNNSLVINRNFSKGKVLKEHFSKFFCLKYGVSNILKAVLTVPFSNWSTFKIQHIPYSLRKDDYRILRKYAQKEITNTAKMHFRSEMDINIWLLLELRFMQGEFSPRKKSIGGYYDFDNVEALIQSVKKGKESLICINDDSQSKSLRDKVKISKDIINVLEDKFPTKSMSEI</sequence>
<evidence type="ECO:0000256" key="1">
    <source>
        <dbReference type="ARBA" id="ARBA00007583"/>
    </source>
</evidence>
<feature type="domain" description="Stealth protein CR1 conserved region 1" evidence="5">
    <location>
        <begin position="5"/>
        <end position="26"/>
    </location>
</feature>
<gene>
    <name evidence="6" type="ORF">IV81_GL001007</name>
</gene>
<evidence type="ECO:0000313" key="7">
    <source>
        <dbReference type="Proteomes" id="UP000051859"/>
    </source>
</evidence>
<feature type="domain" description="Stealth protein CR2 conserved region 2" evidence="4">
    <location>
        <begin position="43"/>
        <end position="146"/>
    </location>
</feature>